<evidence type="ECO:0000313" key="2">
    <source>
        <dbReference type="Proteomes" id="UP000306324"/>
    </source>
</evidence>
<dbReference type="AlphaFoldDB" id="A0A5S4EN51"/>
<reference evidence="1 2" key="1">
    <citation type="submission" date="2019-04" db="EMBL/GenBank/DDBJ databases">
        <title>A novel phosphate-accumulating bacterium identified in bioreactor for phosphate removal from wastewater.</title>
        <authorList>
            <person name="Kotlyarov R.Y."/>
            <person name="Beletsky A.V."/>
            <person name="Kallistova A.Y."/>
            <person name="Dorofeev A.G."/>
            <person name="Nikolaev Y.Y."/>
            <person name="Pimenov N.V."/>
            <person name="Ravin N.V."/>
            <person name="Mardanov A.V."/>
        </authorList>
    </citation>
    <scope>NUCLEOTIDE SEQUENCE [LARGE SCALE GENOMIC DNA]</scope>
    <source>
        <strain evidence="1 2">Bin19</strain>
    </source>
</reference>
<keyword evidence="2" id="KW-1185">Reference proteome</keyword>
<gene>
    <name evidence="1" type="ORF">ACCUM_3943</name>
</gene>
<dbReference type="OrthoDB" id="10019145at2"/>
<organism evidence="1 2">
    <name type="scientific">Candidatus Accumulibacter phosphatis</name>
    <dbReference type="NCBI Taxonomy" id="327160"/>
    <lineage>
        <taxon>Bacteria</taxon>
        <taxon>Pseudomonadati</taxon>
        <taxon>Pseudomonadota</taxon>
        <taxon>Betaproteobacteria</taxon>
        <taxon>Candidatus Accumulibacter</taxon>
    </lineage>
</organism>
<evidence type="ECO:0000313" key="1">
    <source>
        <dbReference type="EMBL" id="TMQ76811.1"/>
    </source>
</evidence>
<name>A0A5S4EN51_9PROT</name>
<comment type="caution">
    <text evidence="1">The sequence shown here is derived from an EMBL/GenBank/DDBJ whole genome shotgun (WGS) entry which is preliminary data.</text>
</comment>
<sequence length="208" mass="23532">MQKILLAELDRTDETVSSDLQPLDEDSTGKEWTEMQEMLSVALDDIEDELFEISSVERTHEEMEKLSKLTGRLVQSFIQRIPGNGIPVERECIAICFLAVGLARRTIEEWKKPQEAVNLVAVAARGVGALKMYKVMPIVATRRAAHARHAKDREKAEAIKAWYRENIAKYRSMDAASLVVSDLLDVSFRTAHKHVSDEAKKLRSARRA</sequence>
<proteinExistence type="predicted"/>
<dbReference type="EMBL" id="SWAD01000040">
    <property type="protein sequence ID" value="TMQ76811.1"/>
    <property type="molecule type" value="Genomic_DNA"/>
</dbReference>
<accession>A0A5S4EN51</accession>
<dbReference type="Proteomes" id="UP000306324">
    <property type="component" value="Unassembled WGS sequence"/>
</dbReference>
<dbReference type="RefSeq" id="WP_138678113.1">
    <property type="nucleotide sequence ID" value="NZ_SWAD01000040.1"/>
</dbReference>
<protein>
    <submittedName>
        <fullName evidence="1">Uncharacterized protein</fullName>
    </submittedName>
</protein>